<keyword evidence="6" id="KW-1185">Reference proteome</keyword>
<feature type="domain" description="Mub B2-like" evidence="4">
    <location>
        <begin position="4363"/>
        <end position="4469"/>
    </location>
</feature>
<feature type="domain" description="Mub B2-like" evidence="4">
    <location>
        <begin position="5765"/>
        <end position="5852"/>
    </location>
</feature>
<proteinExistence type="predicted"/>
<dbReference type="InterPro" id="IPR005877">
    <property type="entry name" value="YSIRK_signal_dom"/>
</dbReference>
<feature type="domain" description="Mub B2-like" evidence="4">
    <location>
        <begin position="3628"/>
        <end position="3724"/>
    </location>
</feature>
<feature type="domain" description="Mub B2-like" evidence="4">
    <location>
        <begin position="5555"/>
        <end position="5660"/>
    </location>
</feature>
<dbReference type="Gene3D" id="3.10.20.320">
    <property type="entry name" value="Putative peptidoglycan bound protein (lpxtg motif)"/>
    <property type="match status" value="6"/>
</dbReference>
<evidence type="ECO:0000259" key="4">
    <source>
        <dbReference type="Pfam" id="PF17966"/>
    </source>
</evidence>
<feature type="region of interest" description="Disordered" evidence="2">
    <location>
        <begin position="3605"/>
        <end position="3630"/>
    </location>
</feature>
<dbReference type="InterPro" id="IPR041495">
    <property type="entry name" value="Mub_B2"/>
</dbReference>
<feature type="domain" description="Mub B2-like" evidence="4">
    <location>
        <begin position="2645"/>
        <end position="2744"/>
    </location>
</feature>
<dbReference type="Pfam" id="PF17966">
    <property type="entry name" value="Muc_B2"/>
    <property type="match status" value="21"/>
</dbReference>
<organism evidence="5 6">
    <name type="scientific">Lactobacillus jensenii</name>
    <dbReference type="NCBI Taxonomy" id="109790"/>
    <lineage>
        <taxon>Bacteria</taxon>
        <taxon>Bacillati</taxon>
        <taxon>Bacillota</taxon>
        <taxon>Bacilli</taxon>
        <taxon>Lactobacillales</taxon>
        <taxon>Lactobacillaceae</taxon>
        <taxon>Lactobacillus</taxon>
    </lineage>
</organism>
<feature type="region of interest" description="Disordered" evidence="2">
    <location>
        <begin position="211"/>
        <end position="234"/>
    </location>
</feature>
<evidence type="ECO:0000259" key="3">
    <source>
        <dbReference type="Pfam" id="PF04650"/>
    </source>
</evidence>
<feature type="domain" description="Mub B2-like" evidence="4">
    <location>
        <begin position="3819"/>
        <end position="3914"/>
    </location>
</feature>
<feature type="compositionally biased region" description="Basic and acidic residues" evidence="2">
    <location>
        <begin position="3489"/>
        <end position="3502"/>
    </location>
</feature>
<feature type="domain" description="Mub B2-like" evidence="4">
    <location>
        <begin position="6143"/>
        <end position="6235"/>
    </location>
</feature>
<comment type="caution">
    <text evidence="5">The sequence shown here is derived from an EMBL/GenBank/DDBJ whole genome shotgun (WGS) entry which is preliminary data.</text>
</comment>
<feature type="compositionally biased region" description="Polar residues" evidence="2">
    <location>
        <begin position="247"/>
        <end position="264"/>
    </location>
</feature>
<feature type="domain" description="Mub B2-like" evidence="4">
    <location>
        <begin position="3297"/>
        <end position="3392"/>
    </location>
</feature>
<feature type="compositionally biased region" description="Basic and acidic residues" evidence="2">
    <location>
        <begin position="3618"/>
        <end position="3630"/>
    </location>
</feature>
<feature type="domain" description="Mub B2-like" evidence="4">
    <location>
        <begin position="4754"/>
        <end position="4846"/>
    </location>
</feature>
<sequence>MGVSKNNFRNKMEQSSRQVQHFGFRKFSAGLTSVLLSTSLYFGFMGSGAQATTTPLSQSSSESTEQTSSASSSSARSELNKEIVSSSTSSSVKKADKTDLQKLYDEVIKSEVKTQLASQLTSVKSILDNDNALQTEVDTALANLKQAYIKALSDNAKKQEQAQEIKTSEAGATKQTQETQPVNNSLNVVKVKTQDALSVADLTTSLIAETPTSANTADTTGADTETISTSESTPNGIEQVANQSATTAVTNANEVSTSGDQTLNRTKREANTNFVVTDSTNTNAIQGRNIKVTFLGGNQFYTRGGDANHPMGAVNPGVDVQPGYYVAAVSFQGKAGDTVKITLPYVKGFTPSKLGAQADLPASVTAQNEATITGSDGRKYLVETYSLSNNIESLVTVYFEYQNNGYWIVQGDNAPEVYNVSSSDLGDKTFQIKAVIGGGENPEQDKDKQEGSADFTTHLSEEISFARVSDDSSLVAGQGEDPYASGTSKAVAGKDFSAFLHIWDNSSLPPNNGHGVYWGIYGGTNLGTTITIPTPEGYQLNIDETMKANGWDSAGYHITQEAPGKDIVIKIDKGYGIMYQDKPQPSYRLIGKFTQATPASDTSLWASGPVKIEKINNYDSTGKPIVISYTGDSTFNKTLLGQSSIDSAKQASKTIDPTTGMPTDESAISTNYGSVNSYKAPKRNNEKLFLDAEPDDSEGSFRFDNGTAQNFTTKDGDVTLNFTFDKKLNVYKLSTPSAAYMEGTSLINEYHYTLTRADGSTQTGKIDAGGTIENANPASAVVSIVLTPDQVSSATIVRHYFDKYNEFTFYGHVVNKNAATGETKSNIGDQLTATFQFKSTNAQGVVINSPIATLTQTVDETSASLKFEALPDTSVQAGDKSGWNIRGLYDNSSKTASGYSSYEPIIYYVLPKGITYRNTPGLGAGNFTAGGNTAIPKVSTFINSEGEQVIKVDYSGTKSYYTWPKDEDGINDQYDIGAVPGLDMIAGDYKGAVYIKSTTPMDTTLNPKATSDDAQKLLDLAGDATNLYHVSDLTFKVNSGDIVNTVTSAKVDNGAWKDIVKTDVNPNHFKDHTVSFGWTLNNQASDEVKGIVSVAEIPQINKHGNELDFQLSGPITLPSNLKGAKAYYYTGDFNMDNTEVSGKPDLSTWQTADQITDWSKVKYVAVSIDSLPAKSSSGRIEISGHITKARYSNAGTGFLPTITYTKKPDNSDNGPLSILTMTGADGRRRAAEVDATVVDSLDVKAVFPTDSGISDIDLGRGPVYTPNEGQIYSQSDYPDSMAEGKIPAGWKLDKKVLVDNNGQEYAWGRSVFYLISGEPNFTDLHVEFRYIHNQRTITPGDFPDKDKSAPIDGVTYRDVVKTVTRTIRVHKTDGTVETTTQPIDFYRTITYDEVDKKIISTSAYKPDDSLWAAYSVPSVPDKVTVYTKTINSKTTDPTILADGNVPEETIDATTNDEFVDVYYQDPGTKKPDVQKTVTRTVTVNFPTGYNVDATALKAHDGNGVTTTVNGQTVTRTYTTTMTRTVSLKSDGTWQTTDWQYTNQNWPGVTSGDDLLPAITKYTPTVTDNTKQQTIASINAEVVNENTQNESFTINYNENGVIQIVAVDKSDNNKPISLGDLSTTMEGQDGTTIDQTTLSGYINSIKQKLAGQNYKFDSQTPTANPTTYADQTVTLYFTHNTQSFTPENKPTDAEDLEKTISRTVTVNFPDEAHAQAFAGKAGYTVNGKSVTRTDTATFTRTATKDLVTNTYSYTPWVVKGTSQASATLPGLNYGEAFLPEIARYAPDRSSVNAVTIDDAYIKAGTTPESVTINYAPSSTTFQVVLEDQDDGNKVVKSFTFNNKVGETHTYTDAEKALPSNYEWADENNKLGDSITLSDTTPALTVYYVKHMHKTTTGTKDINRTIDGTKPDGSTINYSDKVTFNYTTDTDLVNGKTTTKYDHDSQSFNAVPDTVAPASIDGYSRVLNGGTLDSQAVTPNSSDINVHVSYIANDQKILIKAYDVHDNGKTELAIPRGIMTSIIGKSKAVVDTTEVQSAINAIKQYLESNGYTMITKNPVIPTNFDADSKVDQIVELDFDHKTDVIDHGHIPDGSPIKASDLETTVKRTVTVHNTDGSTQTVNQDFTATRTANYDPVTKKVISYNPWSGSSSTFTISPQKGYKSRWTTRFGEGTPISAKSGDTDYQLVPAYDVDAQHITADTVPGQNVDVYYDAQDATRTIKYQDKDTGKIVGSFDSDPGKVGTQVTVDIKGNVPDGYELTPGIEIPTQVDVTTDDVPVVVSVQRKGTTYSYTDKNLPTGVTADDLQKTVKRQIIEHLTTAGQDQDKYINQTANFVRTVTVYPATKDLPQKVVFGEWTPKTDADAVFSEKAIDQVDGYISVEVGSDTVTGHPITVVPSQVVQKSNGEPIDADTFHVYYRKVSTVPEGNIPEGTTKKDGTKLTDADLGTDIIRDIYETAPGTSEPKLVKVQKVRLTRDALVNQYTHEVLGYSDWRINSEYNKNHAADGYADTLPDYTPTAYTGYTPSVAEVTPIIQIDNNTPHLIHVYISYNNQKRTQVINYVDSATGKTVRTQTITGVSNQDSSENLEVPAGYEQDTTKKAENVTFSEDGQSIIAHFQDKDLPTGTIYVKAGQDTYTKDNVPENLRDQVVKEVTRTITVNRPGEKTPQVIKQTVIFHRTIKFDKVTGQVIPETATAWVTDDNSANGTWAEYDAPTIAGYVPTTATVASQSVTADTADANITINYTDNTQNIKLKAVDDTNNASEITIPSGYTTEISGTSSTPVDQDKLQGAIDKIVKALEDEGYKFAGNNTIDTYDNDKTTDQWITIHFTHQTEEDSKGQLPEGVTPEDLEKTITRTVHVKGEPTKGDHDETQTVTATRKAIYDKVAKKIIGYTDWTGAIPVFNIDQYTGYTSKVDGNAAKEVSSVTIDNNTPATLENTVTYEAGDATQIINYVTEDGTKVGTTSISGHVGDALGSGVVDKINGNVPSGYELVSGQNFTNYESNKFSTVDNPISVYVKGENGARAQIIFKDIETSREIGSARDVTGPSGETKEFDLTAPNGYDFVDPTDAKKNITFSTDGKTVIIPVYVKHHTDTIGPNDNPDDATKKLITQSLTGNATRTITVHKIDGSTTTETQTVQMHRSAIIDRATDTVTYTAWEADDPANAAFKEYTPAKQAGYTTLVDGAPKDTVASETPTKPGDETVNVTYKASQKSAEIRYVDSKTKQVVKTDAVTGAPGEKVTNFTTSVPDGYVLDDGQKVPSEVDIAAGDQATDPITVYVHQKIDTLTTDQAKTHGVLDSDLARTVARTVIINEPGKASQTYTQVAHFTRQAQLNEATGAITYTAWTSSDSHFDAISVPEVAGYKSTVAATDPSVGAIDVTAEDRDKFVVVNYTAGDQDLTIRLHDVTDSSKSVDIAVPSDVTSVFHGKSGAAIDSTDLRSAISKIKDELAKQGYQYVGEDMPVDYDTDDKVMQYLDMNFKRVSQTVGPHDTIPEGTKKDDGTDLSEKDLTQTVTRTIYTTDPEDNQTRFTQTVVVTRTATIDMNTKKVTGFSAWSSASFDQYTAPSYKNYTTNIDVDGSGNNVVGRAVTADEIASGQAKDVHITYTKNTQEATPTNIPDGAKKSDGSKLTKDDLEKSVTRTIHFVDENGNKVADDSVEKVTFTRTATLDKDGKVISYSDWTQSGSWDDVTSPEKAGFKATIATIPAVALTPETAKDVEITVTYKPERVIGHIKFVDDKTGALVSDKIVDAKAGQTGVATNAAVPEGYEIAADSEVKTVPASLDFGATDHDDVIIKVSQKVDDVDPDHIPDGVKKSDGTPLTKDDLEKTITRHIHFVYPTSYKGAKDDDFDQTVTIKRTAQYNEATKTVIFGDWQPATLEAYTPADREGLVTPSAVPSLTVDENSQDSSVTLTYTTKTASMNFKAYDDTEGKDITLPSTLQTSISHAGDQTVTQTEIDGVVEGIKSAVGDNYKFEKTETDENGNVVVHFTHKTSPVTPTDSDQATTKEITRIIHVTTPDGKTYNYKQTVTATRTLTRDLVTGKVTEGDWTTPSFDQYGAPQYDGYTSQVDSTNSTEVTAHQVTADEITAGKASDVNVTYQANDQSFKVHFIDAKTGQEVLSPVTYSGKTGENVTIDQSKWNLANYKLVPGQNIPASVKLSAEPSDLYVTVDHNTTQYDTKNPGKFNLSKTITRTIKVVDPVTGATSVVDAESVTFTRTATVDNVDGSVIYSDWTPTGDTTWADFIAPAKTGYTASPETINGKTVSAYDNDETDIITYTANNHDVIVKYVDSTGKEVGNKTISGKTGATIPVDAQSGLPDGYEIDPNKPAPATYTVGDGDGQTIEVHVITGTHTYHEGDSNVPSNIQLAKTVTRTINTISPDGTISTQKQSITFTRTATVNAASGKVTYSDWIASVSSASGKDVTVGPDGVKFSAVTPVEKTGYKTNIDGNLAEETITADSNDSVVNVTYTPEDQSVVVKAVDDDNHGSDITDLIKPAIAALSGKTDAAIDPAQITSAITAAKTALADKYDYVSFDPVTKFGESGQGQLVIHFKHKTETLDKDHTGAGTEDDFVKEVTRTIHLTDTTNATHDYVQHATVSRTATKDLVTGAVTYSDWSVAKFDEFDIPQVDGYKSYAGSTKGDQTTAATQVASADVTVSNNIPQNGTDVYVSYKGNENTNQSIEYVDIATGKTVKTDTVSGIVGQNTTYAGTLPKGYELANNSSIPTSVTITANNTPVKIYVRQITYTDANKPSDLTDALSETITRTIHFEGITHDDVVQSVSFTRTATYNQDTGKYDLSAWTPVDGNKWAFYNAPQVAGYTGTADHLEQVTVDPDTTKNDEETIKYTANAQTARVIMKDSDNNDSVISIDTVNGTTGQNVAISPVIPKGYELDTARTANLPTSVQFTTDGTPTADTVIYLKHKLSSTPSDWPLSDDAYKEATSMTITRTITISKPGQADQVIKQPVTLTRTITFDAVTGAIKSTGAWSTGSWNLVGYVQAPDPIVYNGITYNRVVTSNSSNPAEQGNNALQKETVTSASKSYDVHVTYVANATTLNFKAVDDDNKGVAIPIDGITTSITHQSGQALDSTQVQTIEQAIINKVQGLGYTFVPGVDESNPSEYVLHFKHTTLTLKDNDSTPKGITVDPLNKIIYRTISYKFGDNNSAGLDYSTNESYILKRTATIDLVTKAVEYTDWVMVNSDGTTSTSLAMPYEAIPTAPTGYTFDRIDGHDGTDGQPAWTAIPSMNIDSTLINSTNPTKINLVIRYKVASQTVPVYIYDVDSKTPNTAIGKTETVTVDGKPVVQPKAKETVTTGIRFNYNYGRAWLDANLNNGDNYEFVTGESYTGYFTMSSDGIPKAINVYVRHKHTTNTETTTSTRTIYVQGQDTPQTQVVHFTRDVYKDLVTGEVTGYGNWTIATDKDNSPEQWDAVDEGKAKPGYTTYIDGVKGDTIASQTPLPNQNVAVHVTFEANPASVNVVYRNDATNVVVQTVPFTGTIDQTIPLTYTIPAGYKLAPDQNLQKSYTLKAQNGDITVYVETDPKTYTPETVPSDVPESIKDQMTKTVTRHIEIVYPEGYTGDKLATPIDQSVTFERSVTVDLTKSGADRYVLGNDWHVKGSDNTQGSWASVELTKINGYHTDQGIDAATVDANSSNVNLTIHYLADDAQLGIKAVDDTDNSDITSKIGSAIANITGKTNEAVDADKVNAAVKSAKDQLAKLGYTYVGTDVVTKFDDVVDTTAKPSQYLVIHFAHATSTYNRGDKDLPDGVDSSQLTKSVTRKIIVHTPDGNTSTITQTTTFGRTVTVDNVTGTVTYGKWTPTDGEFDQYDIPQLEGYTSSVQYSGDAQAAAATSVNKASAVDGQGNPVDGSQVDVYYNANSGKQEIKYQDEGGNDKGSQTLTGKTGEVVKVDQTKIPAGYEVVPGTNNPTTITIPGKPSDPIIIKIQPKVDVITLDNNNKPKGVTDSDLTKTVTRTINVHKPDGTTSTTTQQVVFTRTANYNEATKSVDSYSAWVPVSGNKFSEFNAPTIAGYTPDKNAPEVDVSPDTANSTVEINYNANKNLTAHIIYVDDNNNETPVKVDSVTGLGAGDHHDYTAVAPSGYDLASGQASTVTITVPTDGTAPSDTIIHLTQHSDPIKGGSDETSDKTYDLKRTVTRHVYVKTPDGQTKFVKDQVATFTRDVTVNRATGALTYTPWTSDDKNFEAVSSDDIDGYTQNPVSAITVDENYGEQTAYITYSPKASQITYKAVDDASGKDITPSGINTTVDNAKGIDQATIDKNKASVEAAIKGAVGNKYKFKEATTDGNELHFTSSTPRLLTAQILISQA</sequence>
<feature type="domain" description="Mub B2-like" evidence="4">
    <location>
        <begin position="2095"/>
        <end position="2152"/>
    </location>
</feature>
<dbReference type="Gene3D" id="3.10.20.470">
    <property type="match status" value="1"/>
</dbReference>
<feature type="domain" description="Mub B2-like" evidence="4">
    <location>
        <begin position="1690"/>
        <end position="1815"/>
    </location>
</feature>
<reference evidence="5 6" key="1">
    <citation type="submission" date="2024-04" db="EMBL/GenBank/DDBJ databases">
        <title>Three lactobacilli isolated from voided urine samples from females with type 2 diabetes.</title>
        <authorList>
            <person name="Kula A."/>
            <person name="Stegman N."/>
            <person name="Putonti C."/>
        </authorList>
    </citation>
    <scope>NUCLEOTIDE SEQUENCE [LARGE SCALE GENOMIC DNA]</scope>
    <source>
        <strain evidence="5 6">1855</strain>
    </source>
</reference>
<feature type="compositionally biased region" description="Polar residues" evidence="2">
    <location>
        <begin position="3605"/>
        <end position="3614"/>
    </location>
</feature>
<feature type="domain" description="Mub B2-like" evidence="4">
    <location>
        <begin position="5365"/>
        <end position="5468"/>
    </location>
</feature>
<evidence type="ECO:0000256" key="1">
    <source>
        <dbReference type="ARBA" id="ARBA00022729"/>
    </source>
</evidence>
<dbReference type="EMBL" id="JBBVUL010000002">
    <property type="protein sequence ID" value="MEL0564633.1"/>
    <property type="molecule type" value="Genomic_DNA"/>
</dbReference>
<feature type="region of interest" description="Disordered" evidence="2">
    <location>
        <begin position="3483"/>
        <end position="3502"/>
    </location>
</feature>
<evidence type="ECO:0000256" key="2">
    <source>
        <dbReference type="SAM" id="MobiDB-lite"/>
    </source>
</evidence>
<name>A0ABU9FGM6_LACJE</name>
<feature type="domain" description="Mub B2-like" evidence="4">
    <location>
        <begin position="3504"/>
        <end position="3577"/>
    </location>
</feature>
<feature type="region of interest" description="Disordered" evidence="2">
    <location>
        <begin position="247"/>
        <end position="269"/>
    </location>
</feature>
<keyword evidence="1" id="KW-0732">Signal</keyword>
<feature type="region of interest" description="Disordered" evidence="2">
    <location>
        <begin position="53"/>
        <end position="91"/>
    </location>
</feature>
<dbReference type="Gene3D" id="2.60.40.4300">
    <property type="match status" value="25"/>
</dbReference>
<accession>A0ABU9FGM6</accession>
<feature type="domain" description="Mub B2-like" evidence="4">
    <location>
        <begin position="4183"/>
        <end position="4277"/>
    </location>
</feature>
<protein>
    <submittedName>
        <fullName evidence="5">YSIRK-type signal peptide-containing protein</fullName>
    </submittedName>
</protein>
<feature type="domain" description="Mub B2-like" evidence="4">
    <location>
        <begin position="5959"/>
        <end position="6054"/>
    </location>
</feature>
<feature type="domain" description="Mub B2-like" evidence="4">
    <location>
        <begin position="1892"/>
        <end position="1991"/>
    </location>
</feature>
<feature type="domain" description="Mub B2-like" evidence="4">
    <location>
        <begin position="3109"/>
        <end position="3208"/>
    </location>
</feature>
<feature type="domain" description="YSIRK Gram-positive signal peptide" evidence="3">
    <location>
        <begin position="20"/>
        <end position="42"/>
    </location>
</feature>
<evidence type="ECO:0000313" key="5">
    <source>
        <dbReference type="EMBL" id="MEL0564633.1"/>
    </source>
</evidence>
<feature type="domain" description="Mub B2-like" evidence="4">
    <location>
        <begin position="4566"/>
        <end position="4656"/>
    </location>
</feature>
<dbReference type="Pfam" id="PF04650">
    <property type="entry name" value="YSIRK_signal"/>
    <property type="match status" value="1"/>
</dbReference>
<gene>
    <name evidence="5" type="ORF">AAC431_01660</name>
</gene>
<feature type="domain" description="Mub B2-like" evidence="4">
    <location>
        <begin position="3999"/>
        <end position="4099"/>
    </location>
</feature>
<feature type="domain" description="Mub B2-like" evidence="4">
    <location>
        <begin position="2843"/>
        <end position="2941"/>
    </location>
</feature>
<dbReference type="Proteomes" id="UP001385848">
    <property type="component" value="Unassembled WGS sequence"/>
</dbReference>
<feature type="compositionally biased region" description="Low complexity" evidence="2">
    <location>
        <begin position="57"/>
        <end position="75"/>
    </location>
</feature>
<dbReference type="RefSeq" id="WP_315689570.1">
    <property type="nucleotide sequence ID" value="NZ_JAVTXQ010000001.1"/>
</dbReference>
<evidence type="ECO:0000313" key="6">
    <source>
        <dbReference type="Proteomes" id="UP001385848"/>
    </source>
</evidence>
<feature type="domain" description="Mub B2-like" evidence="4">
    <location>
        <begin position="5142"/>
        <end position="5201"/>
    </location>
</feature>